<evidence type="ECO:0000313" key="8">
    <source>
        <dbReference type="EMBL" id="KGE16553.1"/>
    </source>
</evidence>
<dbReference type="RefSeq" id="WP_036654532.1">
    <property type="nucleotide sequence ID" value="NZ_JQCR01000003.1"/>
</dbReference>
<evidence type="ECO:0000256" key="6">
    <source>
        <dbReference type="SAM" id="Phobius"/>
    </source>
</evidence>
<dbReference type="InterPro" id="IPR029787">
    <property type="entry name" value="Nucleotide_cyclase"/>
</dbReference>
<evidence type="ECO:0000256" key="2">
    <source>
        <dbReference type="ARBA" id="ARBA00022475"/>
    </source>
</evidence>
<reference evidence="8 9" key="1">
    <citation type="submission" date="2014-08" db="EMBL/GenBank/DDBJ databases">
        <authorList>
            <person name="den Bakker H.C."/>
        </authorList>
    </citation>
    <scope>NUCLEOTIDE SEQUENCE [LARGE SCALE GENOMIC DNA]</scope>
    <source>
        <strain evidence="8 9">DSM 18334</strain>
    </source>
</reference>
<feature type="domain" description="GGDEF" evidence="7">
    <location>
        <begin position="398"/>
        <end position="528"/>
    </location>
</feature>
<dbReference type="Pfam" id="PF02743">
    <property type="entry name" value="dCache_1"/>
    <property type="match status" value="1"/>
</dbReference>
<dbReference type="AlphaFoldDB" id="A0A098M3G8"/>
<evidence type="ECO:0000256" key="5">
    <source>
        <dbReference type="ARBA" id="ARBA00023136"/>
    </source>
</evidence>
<comment type="caution">
    <text evidence="8">The sequence shown here is derived from an EMBL/GenBank/DDBJ whole genome shotgun (WGS) entry which is preliminary data.</text>
</comment>
<feature type="transmembrane region" description="Helical" evidence="6">
    <location>
        <begin position="293"/>
        <end position="312"/>
    </location>
</feature>
<dbReference type="eggNOG" id="COG2199">
    <property type="taxonomic scope" value="Bacteria"/>
</dbReference>
<dbReference type="InterPro" id="IPR050469">
    <property type="entry name" value="Diguanylate_Cyclase"/>
</dbReference>
<protein>
    <submittedName>
        <fullName evidence="8">Diguanylate cyclase</fullName>
    </submittedName>
</protein>
<organism evidence="8 9">
    <name type="scientific">Paenibacillus wynnii</name>
    <dbReference type="NCBI Taxonomy" id="268407"/>
    <lineage>
        <taxon>Bacteria</taxon>
        <taxon>Bacillati</taxon>
        <taxon>Bacillota</taxon>
        <taxon>Bacilli</taxon>
        <taxon>Bacillales</taxon>
        <taxon>Paenibacillaceae</taxon>
        <taxon>Paenibacillus</taxon>
    </lineage>
</organism>
<keyword evidence="2" id="KW-1003">Cell membrane</keyword>
<dbReference type="SUPFAM" id="SSF55073">
    <property type="entry name" value="Nucleotide cyclase"/>
    <property type="match status" value="1"/>
</dbReference>
<keyword evidence="4 6" id="KW-1133">Transmembrane helix</keyword>
<dbReference type="CDD" id="cd01949">
    <property type="entry name" value="GGDEF"/>
    <property type="match status" value="1"/>
</dbReference>
<proteinExistence type="predicted"/>
<dbReference type="GO" id="GO:0052621">
    <property type="term" value="F:diguanylate cyclase activity"/>
    <property type="evidence" value="ECO:0007669"/>
    <property type="project" value="TreeGrafter"/>
</dbReference>
<dbReference type="InterPro" id="IPR000160">
    <property type="entry name" value="GGDEF_dom"/>
</dbReference>
<dbReference type="InterPro" id="IPR043128">
    <property type="entry name" value="Rev_trsase/Diguanyl_cyclase"/>
</dbReference>
<keyword evidence="9" id="KW-1185">Reference proteome</keyword>
<name>A0A098M3G8_9BACL</name>
<evidence type="ECO:0000256" key="3">
    <source>
        <dbReference type="ARBA" id="ARBA00022692"/>
    </source>
</evidence>
<dbReference type="PANTHER" id="PTHR45138:SF9">
    <property type="entry name" value="DIGUANYLATE CYCLASE DGCM-RELATED"/>
    <property type="match status" value="1"/>
</dbReference>
<keyword evidence="3 6" id="KW-0812">Transmembrane</keyword>
<dbReference type="Proteomes" id="UP000029734">
    <property type="component" value="Unassembled WGS sequence"/>
</dbReference>
<dbReference type="SMART" id="SM00267">
    <property type="entry name" value="GGDEF"/>
    <property type="match status" value="1"/>
</dbReference>
<dbReference type="Gene3D" id="3.30.450.20">
    <property type="entry name" value="PAS domain"/>
    <property type="match status" value="2"/>
</dbReference>
<dbReference type="CDD" id="cd12912">
    <property type="entry name" value="PDC2_MCP_like"/>
    <property type="match status" value="1"/>
</dbReference>
<accession>A0A098M3G8</accession>
<dbReference type="STRING" id="268407.PWYN_17700"/>
<dbReference type="InterPro" id="IPR033479">
    <property type="entry name" value="dCache_1"/>
</dbReference>
<dbReference type="NCBIfam" id="TIGR00254">
    <property type="entry name" value="GGDEF"/>
    <property type="match status" value="1"/>
</dbReference>
<evidence type="ECO:0000259" key="7">
    <source>
        <dbReference type="PROSITE" id="PS50887"/>
    </source>
</evidence>
<gene>
    <name evidence="8" type="ORF">PWYN_17700</name>
</gene>
<comment type="subcellular location">
    <subcellularLocation>
        <location evidence="1">Cell membrane</location>
        <topology evidence="1">Multi-pass membrane protein</topology>
    </subcellularLocation>
</comment>
<evidence type="ECO:0000313" key="9">
    <source>
        <dbReference type="Proteomes" id="UP000029734"/>
    </source>
</evidence>
<dbReference type="CDD" id="cd12914">
    <property type="entry name" value="PDC1_DGC_like"/>
    <property type="match status" value="1"/>
</dbReference>
<sequence>MPKRGSRGQRNKLSLTTLLIGLVSLSVLLTSTILLLASYQSKRQSLIDTTLQLNYTNANKMSQTIDSLFRSMRTSLQYSAKALSGTNEMSISDRDEYLDLLRNSSNYFNSMAIIDGKGIIQNVSPQRLGTAGKEVNTIAGVDISISQTPFLSEPYRASTTGRLIVIMTQPYFDGKGHYRGVIAGTLNLQDHNVLTMIFGSNNVDTEGSYYYIVGSDGKILFHPDRSRIGQDVRANKVVQKLLEGKSGQERVINTRGVEMLAGYSNVPANGWGVVVESSNAMLNEQVSGHIKNILWYILMPFVLLLMAVILIAHELARPFVFLANLVNKIGKEKVELPERKPHWNREADLLTKTVLLALADFQKHTDQLTQEALTDSLTGLTNRRNFENTMDQWIGEGKSFSLIVMDVDKFKFVNDTYGHQAGDDVLRQVANVISASVRPKDICCRYGGEEFVVLLAKTTVKDAYIVAERVRKAVAIGEVNHGLPITVSQGIAHFPSQARSSDHLFHLADQALYKAKESGRNRTVIAELQ</sequence>
<dbReference type="SUPFAM" id="SSF103190">
    <property type="entry name" value="Sensory domain-like"/>
    <property type="match status" value="1"/>
</dbReference>
<evidence type="ECO:0000256" key="4">
    <source>
        <dbReference type="ARBA" id="ARBA00022989"/>
    </source>
</evidence>
<dbReference type="FunFam" id="3.30.70.270:FF:000001">
    <property type="entry name" value="Diguanylate cyclase domain protein"/>
    <property type="match status" value="1"/>
</dbReference>
<evidence type="ECO:0000256" key="1">
    <source>
        <dbReference type="ARBA" id="ARBA00004651"/>
    </source>
</evidence>
<feature type="transmembrane region" description="Helical" evidence="6">
    <location>
        <begin position="12"/>
        <end position="37"/>
    </location>
</feature>
<dbReference type="Gene3D" id="3.30.70.270">
    <property type="match status" value="1"/>
</dbReference>
<dbReference type="PROSITE" id="PS50887">
    <property type="entry name" value="GGDEF"/>
    <property type="match status" value="1"/>
</dbReference>
<dbReference type="GO" id="GO:0005886">
    <property type="term" value="C:plasma membrane"/>
    <property type="evidence" value="ECO:0007669"/>
    <property type="project" value="UniProtKB-SubCell"/>
</dbReference>
<reference evidence="8 9" key="2">
    <citation type="submission" date="2014-10" db="EMBL/GenBank/DDBJ databases">
        <title>Comparative genomics of the Paenibacillus odorifer group.</title>
        <authorList>
            <person name="Tsai Y.-C."/>
            <person name="Martin N."/>
            <person name="Korlach J."/>
            <person name="Wiedmann M."/>
        </authorList>
    </citation>
    <scope>NUCLEOTIDE SEQUENCE [LARGE SCALE GENOMIC DNA]</scope>
    <source>
        <strain evidence="8 9">DSM 18334</strain>
    </source>
</reference>
<keyword evidence="5 6" id="KW-0472">Membrane</keyword>
<dbReference type="OrthoDB" id="9759607at2"/>
<dbReference type="InterPro" id="IPR029151">
    <property type="entry name" value="Sensor-like_sf"/>
</dbReference>
<dbReference type="EMBL" id="JQCR01000003">
    <property type="protein sequence ID" value="KGE16553.1"/>
    <property type="molecule type" value="Genomic_DNA"/>
</dbReference>
<dbReference type="Pfam" id="PF00990">
    <property type="entry name" value="GGDEF"/>
    <property type="match status" value="1"/>
</dbReference>
<dbReference type="PANTHER" id="PTHR45138">
    <property type="entry name" value="REGULATORY COMPONENTS OF SENSORY TRANSDUCTION SYSTEM"/>
    <property type="match status" value="1"/>
</dbReference>